<dbReference type="AlphaFoldDB" id="A0A6C0AXD4"/>
<feature type="transmembrane region" description="Helical" evidence="2">
    <location>
        <begin position="7"/>
        <end position="24"/>
    </location>
</feature>
<accession>A0A6C0AXD4</accession>
<dbReference type="PANTHER" id="PTHR12461:SF105">
    <property type="entry name" value="HYPOXIA-INDUCIBLE FACTOR 1-ALPHA INHIBITOR"/>
    <property type="match status" value="1"/>
</dbReference>
<reference evidence="4" key="1">
    <citation type="journal article" date="2020" name="Nature">
        <title>Giant virus diversity and host interactions through global metagenomics.</title>
        <authorList>
            <person name="Schulz F."/>
            <person name="Roux S."/>
            <person name="Paez-Espino D."/>
            <person name="Jungbluth S."/>
            <person name="Walsh D.A."/>
            <person name="Denef V.J."/>
            <person name="McMahon K.D."/>
            <person name="Konstantinidis K.T."/>
            <person name="Eloe-Fadrosh E.A."/>
            <person name="Kyrpides N.C."/>
            <person name="Woyke T."/>
        </authorList>
    </citation>
    <scope>NUCLEOTIDE SEQUENCE</scope>
    <source>
        <strain evidence="4">GVMAG-S-ERX555965-48</strain>
    </source>
</reference>
<organism evidence="4">
    <name type="scientific">viral metagenome</name>
    <dbReference type="NCBI Taxonomy" id="1070528"/>
    <lineage>
        <taxon>unclassified sequences</taxon>
        <taxon>metagenomes</taxon>
        <taxon>organismal metagenomes</taxon>
    </lineage>
</organism>
<sequence>MSYIFELLIFLIVCFLYIHIFYHLKVSNSLEVYEIDDCTKDRFEDICNLRQPFVGKSSIVELNNLCNLKQLDNIYSAFEVKVRNNTNTNSKYEDLYYPLKWRNAKELIRKDKEQKYICERNQEFLEETEIVKDFQRNDGFLRPSMVSNCKYDILMGSKNSYTPFRYELSFRTFFYTLEGNITVKLCPPKNNKYLYEFSDYELFEFRSEINPWDVNSEYKDNFDKVKMLEINLTAGEYLFIPAYWWYSIKYNSSDVLIGKFQYYTYMNNLALIPKYMMYVLQNQNIRHRFLGTRVENNNELPKVHDNENIQTENVEQQNNNDDNDDDGDNIENNDTTKLDPPTIPDLSDPSLILSEQKLMSDTNIESYDSGTSNMLEL</sequence>
<feature type="compositionally biased region" description="Acidic residues" evidence="1">
    <location>
        <begin position="321"/>
        <end position="331"/>
    </location>
</feature>
<keyword evidence="2" id="KW-0472">Membrane</keyword>
<evidence type="ECO:0000313" key="4">
    <source>
        <dbReference type="EMBL" id="QHS83921.1"/>
    </source>
</evidence>
<evidence type="ECO:0000259" key="3">
    <source>
        <dbReference type="Pfam" id="PF13621"/>
    </source>
</evidence>
<name>A0A6C0AXD4_9ZZZZ</name>
<evidence type="ECO:0000256" key="2">
    <source>
        <dbReference type="SAM" id="Phobius"/>
    </source>
</evidence>
<keyword evidence="2" id="KW-0812">Transmembrane</keyword>
<dbReference type="EMBL" id="MN738770">
    <property type="protein sequence ID" value="QHS83921.1"/>
    <property type="molecule type" value="Genomic_DNA"/>
</dbReference>
<dbReference type="PANTHER" id="PTHR12461">
    <property type="entry name" value="HYPOXIA-INDUCIBLE FACTOR 1 ALPHA INHIBITOR-RELATED"/>
    <property type="match status" value="1"/>
</dbReference>
<keyword evidence="2" id="KW-1133">Transmembrane helix</keyword>
<dbReference type="SUPFAM" id="SSF51197">
    <property type="entry name" value="Clavaminate synthase-like"/>
    <property type="match status" value="1"/>
</dbReference>
<dbReference type="Pfam" id="PF13621">
    <property type="entry name" value="Cupin_8"/>
    <property type="match status" value="1"/>
</dbReference>
<dbReference type="InterPro" id="IPR041667">
    <property type="entry name" value="Cupin_8"/>
</dbReference>
<dbReference type="Gene3D" id="2.60.120.650">
    <property type="entry name" value="Cupin"/>
    <property type="match status" value="1"/>
</dbReference>
<evidence type="ECO:0000256" key="1">
    <source>
        <dbReference type="SAM" id="MobiDB-lite"/>
    </source>
</evidence>
<proteinExistence type="predicted"/>
<feature type="domain" description="Cupin-like" evidence="3">
    <location>
        <begin position="115"/>
        <end position="252"/>
    </location>
</feature>
<feature type="region of interest" description="Disordered" evidence="1">
    <location>
        <begin position="314"/>
        <end position="348"/>
    </location>
</feature>
<protein>
    <recommendedName>
        <fullName evidence="3">Cupin-like domain-containing protein</fullName>
    </recommendedName>
</protein>